<dbReference type="AlphaFoldDB" id="A0A3Q4HTD7"/>
<dbReference type="Pfam" id="PF07686">
    <property type="entry name" value="V-set"/>
    <property type="match status" value="1"/>
</dbReference>
<organism evidence="7 8">
    <name type="scientific">Neolamprologus brichardi</name>
    <name type="common">Fairy cichlid</name>
    <name type="synonym">Lamprologus brichardi</name>
    <dbReference type="NCBI Taxonomy" id="32507"/>
    <lineage>
        <taxon>Eukaryota</taxon>
        <taxon>Metazoa</taxon>
        <taxon>Chordata</taxon>
        <taxon>Craniata</taxon>
        <taxon>Vertebrata</taxon>
        <taxon>Euteleostomi</taxon>
        <taxon>Actinopterygii</taxon>
        <taxon>Neopterygii</taxon>
        <taxon>Teleostei</taxon>
        <taxon>Neoteleostei</taxon>
        <taxon>Acanthomorphata</taxon>
        <taxon>Ovalentaria</taxon>
        <taxon>Cichlomorphae</taxon>
        <taxon>Cichliformes</taxon>
        <taxon>Cichlidae</taxon>
        <taxon>African cichlids</taxon>
        <taxon>Pseudocrenilabrinae</taxon>
        <taxon>Lamprologini</taxon>
        <taxon>Neolamprologus</taxon>
    </lineage>
</organism>
<dbReference type="PANTHER" id="PTHR24100">
    <property type="entry name" value="BUTYROPHILIN"/>
    <property type="match status" value="1"/>
</dbReference>
<dbReference type="OMA" id="TIRIIRW"/>
<keyword evidence="4" id="KW-1133">Transmembrane helix</keyword>
<accession>A0A3Q4HTD7</accession>
<dbReference type="InterPro" id="IPR013106">
    <property type="entry name" value="Ig_V-set"/>
</dbReference>
<dbReference type="InterPro" id="IPR036179">
    <property type="entry name" value="Ig-like_dom_sf"/>
</dbReference>
<dbReference type="Gene3D" id="2.60.40.10">
    <property type="entry name" value="Immunoglobulins"/>
    <property type="match status" value="1"/>
</dbReference>
<dbReference type="GeneTree" id="ENSGT01140000286344"/>
<feature type="signal peptide" evidence="5">
    <location>
        <begin position="1"/>
        <end position="20"/>
    </location>
</feature>
<reference evidence="7" key="2">
    <citation type="submission" date="2025-09" db="UniProtKB">
        <authorList>
            <consortium name="Ensembl"/>
        </authorList>
    </citation>
    <scope>IDENTIFICATION</scope>
</reference>
<dbReference type="GO" id="GO:0009897">
    <property type="term" value="C:external side of plasma membrane"/>
    <property type="evidence" value="ECO:0007669"/>
    <property type="project" value="TreeGrafter"/>
</dbReference>
<dbReference type="SUPFAM" id="SSF48726">
    <property type="entry name" value="Immunoglobulin"/>
    <property type="match status" value="1"/>
</dbReference>
<feature type="domain" description="Ig-like" evidence="6">
    <location>
        <begin position="37"/>
        <end position="117"/>
    </location>
</feature>
<dbReference type="InterPro" id="IPR003599">
    <property type="entry name" value="Ig_sub"/>
</dbReference>
<evidence type="ECO:0000256" key="5">
    <source>
        <dbReference type="SAM" id="SignalP"/>
    </source>
</evidence>
<feature type="chain" id="PRO_5018552809" description="Ig-like domain-containing protein" evidence="5">
    <location>
        <begin position="21"/>
        <end position="164"/>
    </location>
</feature>
<name>A0A3Q4HTD7_NEOBR</name>
<evidence type="ECO:0000256" key="2">
    <source>
        <dbReference type="ARBA" id="ARBA00023136"/>
    </source>
</evidence>
<dbReference type="SMART" id="SM00409">
    <property type="entry name" value="IG"/>
    <property type="match status" value="1"/>
</dbReference>
<dbReference type="GO" id="GO:0050852">
    <property type="term" value="P:T cell receptor signaling pathway"/>
    <property type="evidence" value="ECO:0007669"/>
    <property type="project" value="TreeGrafter"/>
</dbReference>
<evidence type="ECO:0000256" key="3">
    <source>
        <dbReference type="ARBA" id="ARBA00023319"/>
    </source>
</evidence>
<dbReference type="GO" id="GO:0001817">
    <property type="term" value="P:regulation of cytokine production"/>
    <property type="evidence" value="ECO:0007669"/>
    <property type="project" value="TreeGrafter"/>
</dbReference>
<evidence type="ECO:0000313" key="8">
    <source>
        <dbReference type="Proteomes" id="UP000261580"/>
    </source>
</evidence>
<evidence type="ECO:0000259" key="6">
    <source>
        <dbReference type="PROSITE" id="PS50835"/>
    </source>
</evidence>
<dbReference type="GO" id="GO:0005102">
    <property type="term" value="F:signaling receptor binding"/>
    <property type="evidence" value="ECO:0007669"/>
    <property type="project" value="TreeGrafter"/>
</dbReference>
<evidence type="ECO:0000313" key="7">
    <source>
        <dbReference type="Ensembl" id="ENSNBRP00000027110.1"/>
    </source>
</evidence>
<keyword evidence="3" id="KW-0393">Immunoglobulin domain</keyword>
<feature type="transmembrane region" description="Helical" evidence="4">
    <location>
        <begin position="129"/>
        <end position="150"/>
    </location>
</feature>
<dbReference type="InterPro" id="IPR050504">
    <property type="entry name" value="IgSF_BTN/MOG"/>
</dbReference>
<dbReference type="PROSITE" id="PS50835">
    <property type="entry name" value="IG_LIKE"/>
    <property type="match status" value="1"/>
</dbReference>
<proteinExistence type="predicted"/>
<keyword evidence="8" id="KW-1185">Reference proteome</keyword>
<dbReference type="Proteomes" id="UP000261580">
    <property type="component" value="Unassembled WGS sequence"/>
</dbReference>
<keyword evidence="4" id="KW-0812">Transmembrane</keyword>
<dbReference type="InterPro" id="IPR007110">
    <property type="entry name" value="Ig-like_dom"/>
</dbReference>
<dbReference type="Ensembl" id="ENSNBRT00000027819.1">
    <property type="protein sequence ID" value="ENSNBRP00000027110.1"/>
    <property type="gene ID" value="ENSNBRG00000020679.1"/>
</dbReference>
<keyword evidence="5" id="KW-0732">Signal</keyword>
<sequence length="164" mass="18642">MLSVLRAQWICVRLLRLGCAVECRSTERQHDLKLKCGEDAILGCHGPKNATIRIIRWSRDNIQPDTYVFYYKQNRDHEELQDPSFKDVSVILRNVTMNDTGTYKCYVGNTNINKTVSINLTVEEPGDGLIVGLSVSAMLLVVFVAGFVLYRNRRGRPLPNNPMI</sequence>
<reference evidence="7" key="1">
    <citation type="submission" date="2025-08" db="UniProtKB">
        <authorList>
            <consortium name="Ensembl"/>
        </authorList>
    </citation>
    <scope>IDENTIFICATION</scope>
</reference>
<evidence type="ECO:0000256" key="1">
    <source>
        <dbReference type="ARBA" id="ARBA00004370"/>
    </source>
</evidence>
<protein>
    <recommendedName>
        <fullName evidence="6">Ig-like domain-containing protein</fullName>
    </recommendedName>
</protein>
<dbReference type="Bgee" id="ENSNBRG00000020679">
    <property type="expression patterns" value="Expressed in zone of skin and 3 other cell types or tissues"/>
</dbReference>
<keyword evidence="2 4" id="KW-0472">Membrane</keyword>
<evidence type="ECO:0000256" key="4">
    <source>
        <dbReference type="SAM" id="Phobius"/>
    </source>
</evidence>
<dbReference type="InterPro" id="IPR013783">
    <property type="entry name" value="Ig-like_fold"/>
</dbReference>
<comment type="subcellular location">
    <subcellularLocation>
        <location evidence="1">Membrane</location>
    </subcellularLocation>
</comment>